<evidence type="ECO:0000313" key="2">
    <source>
        <dbReference type="EMBL" id="WLQ66797.1"/>
    </source>
</evidence>
<dbReference type="Proteomes" id="UP001224433">
    <property type="component" value="Chromosome"/>
</dbReference>
<feature type="signal peptide" evidence="1">
    <location>
        <begin position="1"/>
        <end position="25"/>
    </location>
</feature>
<keyword evidence="1" id="KW-0732">Signal</keyword>
<evidence type="ECO:0008006" key="4">
    <source>
        <dbReference type="Google" id="ProtNLM"/>
    </source>
</evidence>
<dbReference type="EMBL" id="CP120983">
    <property type="protein sequence ID" value="WLQ66797.1"/>
    <property type="molecule type" value="Genomic_DNA"/>
</dbReference>
<accession>A0ABY9JGF6</accession>
<protein>
    <recommendedName>
        <fullName evidence="4">Lipoprotein</fullName>
    </recommendedName>
</protein>
<evidence type="ECO:0000256" key="1">
    <source>
        <dbReference type="SAM" id="SignalP"/>
    </source>
</evidence>
<reference evidence="2 3" key="1">
    <citation type="submission" date="2023-03" db="EMBL/GenBank/DDBJ databases">
        <title>Isolation and description of six Streptomyces strains from soil environments, able to metabolize different microbial glucans.</title>
        <authorList>
            <person name="Widen T."/>
            <person name="Larsbrink J."/>
        </authorList>
    </citation>
    <scope>NUCLEOTIDE SEQUENCE [LARGE SCALE GENOMIC DNA]</scope>
    <source>
        <strain evidence="2 3">Alt3</strain>
    </source>
</reference>
<dbReference type="RefSeq" id="WP_306104332.1">
    <property type="nucleotide sequence ID" value="NZ_CP120983.1"/>
</dbReference>
<keyword evidence="3" id="KW-1185">Reference proteome</keyword>
<feature type="chain" id="PRO_5045348031" description="Lipoprotein" evidence="1">
    <location>
        <begin position="26"/>
        <end position="175"/>
    </location>
</feature>
<sequence length="175" mass="18285">MHLRNTVVGLALAGALLSGCSSEGAAPSASSKDASSDAAASAAKSDVLTARQAVMALKKYVPELQLVQDYTEADDPNHLLGRPGGYTSKAAFSDGRVPSEDIEGLDKDAAERGGSVEVFKTSEEAKARAKYIATIAESLPGATEYHYIAGGILVRVSRLLTPTQAADYEEGARHF</sequence>
<dbReference type="PROSITE" id="PS51257">
    <property type="entry name" value="PROKAR_LIPOPROTEIN"/>
    <property type="match status" value="1"/>
</dbReference>
<name>A0ABY9JGF6_9ACTN</name>
<proteinExistence type="predicted"/>
<evidence type="ECO:0000313" key="3">
    <source>
        <dbReference type="Proteomes" id="UP001224433"/>
    </source>
</evidence>
<gene>
    <name evidence="2" type="ORF">P8A20_25905</name>
</gene>
<organism evidence="2 3">
    <name type="scientific">Streptomyces glycanivorans</name>
    <dbReference type="NCBI Taxonomy" id="3033808"/>
    <lineage>
        <taxon>Bacteria</taxon>
        <taxon>Bacillati</taxon>
        <taxon>Actinomycetota</taxon>
        <taxon>Actinomycetes</taxon>
        <taxon>Kitasatosporales</taxon>
        <taxon>Streptomycetaceae</taxon>
        <taxon>Streptomyces</taxon>
    </lineage>
</organism>